<dbReference type="InterPro" id="IPR001296">
    <property type="entry name" value="Glyco_trans_1"/>
</dbReference>
<evidence type="ECO:0000313" key="5">
    <source>
        <dbReference type="Proteomes" id="UP001151079"/>
    </source>
</evidence>
<dbReference type="EMBL" id="JAOZEW010000003">
    <property type="protein sequence ID" value="MCV9926871.1"/>
    <property type="molecule type" value="Genomic_DNA"/>
</dbReference>
<keyword evidence="5" id="KW-1185">Reference proteome</keyword>
<evidence type="ECO:0000313" key="4">
    <source>
        <dbReference type="EMBL" id="MCV9926871.1"/>
    </source>
</evidence>
<evidence type="ECO:0000259" key="2">
    <source>
        <dbReference type="Pfam" id="PF00534"/>
    </source>
</evidence>
<accession>A0A9X2ZDN5</accession>
<protein>
    <submittedName>
        <fullName evidence="4">Glycosyltransferase family 4 protein</fullName>
    </submittedName>
</protein>
<dbReference type="CDD" id="cd03801">
    <property type="entry name" value="GT4_PimA-like"/>
    <property type="match status" value="1"/>
</dbReference>
<organism evidence="4 5">
    <name type="scientific">Flavobacterium shii</name>
    <dbReference type="NCBI Taxonomy" id="2987687"/>
    <lineage>
        <taxon>Bacteria</taxon>
        <taxon>Pseudomonadati</taxon>
        <taxon>Bacteroidota</taxon>
        <taxon>Flavobacteriia</taxon>
        <taxon>Flavobacteriales</taxon>
        <taxon>Flavobacteriaceae</taxon>
        <taxon>Flavobacterium</taxon>
    </lineage>
</organism>
<dbReference type="RefSeq" id="WP_264205050.1">
    <property type="nucleotide sequence ID" value="NZ_JAOZEW010000003.1"/>
</dbReference>
<dbReference type="AlphaFoldDB" id="A0A9X2ZDN5"/>
<dbReference type="Proteomes" id="UP001151079">
    <property type="component" value="Unassembled WGS sequence"/>
</dbReference>
<dbReference type="GO" id="GO:0009103">
    <property type="term" value="P:lipopolysaccharide biosynthetic process"/>
    <property type="evidence" value="ECO:0007669"/>
    <property type="project" value="TreeGrafter"/>
</dbReference>
<dbReference type="SUPFAM" id="SSF53756">
    <property type="entry name" value="UDP-Glycosyltransferase/glycogen phosphorylase"/>
    <property type="match status" value="1"/>
</dbReference>
<dbReference type="InterPro" id="IPR028098">
    <property type="entry name" value="Glyco_trans_4-like_N"/>
</dbReference>
<reference evidence="4" key="1">
    <citation type="submission" date="2022-10" db="EMBL/GenBank/DDBJ databases">
        <title>Two novel species of Flavobacterium.</title>
        <authorList>
            <person name="Liu Q."/>
            <person name="Xin Y.-H."/>
        </authorList>
    </citation>
    <scope>NUCLEOTIDE SEQUENCE</scope>
    <source>
        <strain evidence="4">LS1R49</strain>
    </source>
</reference>
<evidence type="ECO:0000259" key="3">
    <source>
        <dbReference type="Pfam" id="PF13439"/>
    </source>
</evidence>
<feature type="domain" description="Glycosyl transferase family 1" evidence="2">
    <location>
        <begin position="200"/>
        <end position="362"/>
    </location>
</feature>
<dbReference type="Pfam" id="PF13439">
    <property type="entry name" value="Glyco_transf_4"/>
    <property type="match status" value="1"/>
</dbReference>
<comment type="caution">
    <text evidence="4">The sequence shown here is derived from an EMBL/GenBank/DDBJ whole genome shotgun (WGS) entry which is preliminary data.</text>
</comment>
<evidence type="ECO:0000256" key="1">
    <source>
        <dbReference type="ARBA" id="ARBA00022679"/>
    </source>
</evidence>
<dbReference type="Gene3D" id="3.40.50.2000">
    <property type="entry name" value="Glycogen Phosphorylase B"/>
    <property type="match status" value="2"/>
</dbReference>
<gene>
    <name evidence="4" type="ORF">OIU83_04380</name>
</gene>
<dbReference type="GO" id="GO:0016757">
    <property type="term" value="F:glycosyltransferase activity"/>
    <property type="evidence" value="ECO:0007669"/>
    <property type="project" value="InterPro"/>
</dbReference>
<dbReference type="Pfam" id="PF00534">
    <property type="entry name" value="Glycos_transf_1"/>
    <property type="match status" value="1"/>
</dbReference>
<sequence length="392" mass="45351">MRNKKNVLMICSWLDYKLRLGSFFMDQASLLSENFNFVLVNFRPVKFKFKNLKKIYKTEKIVTEDKITILYIYYPAFKLIKGGFFLKLIEKKAFSILNKILKKENIEIDLIHAQGVFDAAFWALSYHEKYGTPYIFTEHNQFKLRNVNRKKIRRLDLILKKSRFNLVVSNDLIRQFATNGFFYDFVNIGNLVDERLFNYKRNKQGEYFEIMTVGAYDPLKDQITALKALKIIDNLNIEKIKFTWIGINAWGIGVDFEQEVNRLISSLEFKNIKIEIIKIASKAEIVSALQKSDVFIFTSICETFGISPLEALFVGVPVITTQSGGVNEFMNSKNGIVVPVKDFEALSGGVLSVMNKELQFDRELISKESIAKFGSEVFIEKMTSIYNDAFVE</sequence>
<name>A0A9X2ZDN5_9FLAO</name>
<feature type="domain" description="Glycosyltransferase subfamily 4-like N-terminal" evidence="3">
    <location>
        <begin position="95"/>
        <end position="179"/>
    </location>
</feature>
<keyword evidence="1" id="KW-0808">Transferase</keyword>
<dbReference type="PANTHER" id="PTHR46401:SF2">
    <property type="entry name" value="GLYCOSYLTRANSFERASE WBBK-RELATED"/>
    <property type="match status" value="1"/>
</dbReference>
<proteinExistence type="predicted"/>
<dbReference type="PANTHER" id="PTHR46401">
    <property type="entry name" value="GLYCOSYLTRANSFERASE WBBK-RELATED"/>
    <property type="match status" value="1"/>
</dbReference>